<dbReference type="InterPro" id="IPR011009">
    <property type="entry name" value="Kinase-like_dom_sf"/>
</dbReference>
<evidence type="ECO:0000256" key="17">
    <source>
        <dbReference type="SAM" id="MobiDB-lite"/>
    </source>
</evidence>
<evidence type="ECO:0000256" key="1">
    <source>
        <dbReference type="ARBA" id="ARBA00004115"/>
    </source>
</evidence>
<keyword evidence="11" id="KW-0346">Stress response</keyword>
<feature type="region of interest" description="Disordered" evidence="17">
    <location>
        <begin position="842"/>
        <end position="877"/>
    </location>
</feature>
<keyword evidence="6 16" id="KW-0547">Nucleotide-binding</keyword>
<keyword evidence="8" id="KW-0256">Endoplasmic reticulum</keyword>
<evidence type="ECO:0000256" key="13">
    <source>
        <dbReference type="ARBA" id="ARBA00023230"/>
    </source>
</evidence>
<evidence type="ECO:0000256" key="16">
    <source>
        <dbReference type="PROSITE-ProRule" id="PRU10141"/>
    </source>
</evidence>
<dbReference type="GO" id="GO:0005634">
    <property type="term" value="C:nucleus"/>
    <property type="evidence" value="ECO:0007669"/>
    <property type="project" value="TreeGrafter"/>
</dbReference>
<organism evidence="20">
    <name type="scientific">Hirondellea gigas</name>
    <dbReference type="NCBI Taxonomy" id="1518452"/>
    <lineage>
        <taxon>Eukaryota</taxon>
        <taxon>Metazoa</taxon>
        <taxon>Ecdysozoa</taxon>
        <taxon>Arthropoda</taxon>
        <taxon>Crustacea</taxon>
        <taxon>Multicrustacea</taxon>
        <taxon>Malacostraca</taxon>
        <taxon>Eumalacostraca</taxon>
        <taxon>Peracarida</taxon>
        <taxon>Amphipoda</taxon>
        <taxon>Amphilochidea</taxon>
        <taxon>Lysianassida</taxon>
        <taxon>Lysianassidira</taxon>
        <taxon>Lysianassoidea</taxon>
        <taxon>Lysianassidae</taxon>
        <taxon>Hirondellea</taxon>
    </lineage>
</organism>
<feature type="region of interest" description="Disordered" evidence="17">
    <location>
        <begin position="528"/>
        <end position="550"/>
    </location>
</feature>
<feature type="compositionally biased region" description="Polar residues" evidence="17">
    <location>
        <begin position="845"/>
        <end position="869"/>
    </location>
</feature>
<feature type="compositionally biased region" description="Polar residues" evidence="17">
    <location>
        <begin position="1104"/>
        <end position="1123"/>
    </location>
</feature>
<dbReference type="GO" id="GO:0003743">
    <property type="term" value="F:translation initiation factor activity"/>
    <property type="evidence" value="ECO:0007669"/>
    <property type="project" value="UniProtKB-KW"/>
</dbReference>
<dbReference type="GO" id="GO:0006986">
    <property type="term" value="P:response to unfolded protein"/>
    <property type="evidence" value="ECO:0007669"/>
    <property type="project" value="UniProtKB-KW"/>
</dbReference>
<evidence type="ECO:0000256" key="18">
    <source>
        <dbReference type="SAM" id="Phobius"/>
    </source>
</evidence>
<dbReference type="InterPro" id="IPR008271">
    <property type="entry name" value="Ser/Thr_kinase_AS"/>
</dbReference>
<keyword evidence="18" id="KW-1133">Transmembrane helix</keyword>
<keyword evidence="7 20" id="KW-0418">Kinase</keyword>
<dbReference type="GO" id="GO:0005524">
    <property type="term" value="F:ATP binding"/>
    <property type="evidence" value="ECO:0007669"/>
    <property type="project" value="UniProtKB-UniRule"/>
</dbReference>
<dbReference type="PROSITE" id="PS00108">
    <property type="entry name" value="PROTEIN_KINASE_ST"/>
    <property type="match status" value="1"/>
</dbReference>
<dbReference type="PROSITE" id="PS00107">
    <property type="entry name" value="PROTEIN_KINASE_ATP"/>
    <property type="match status" value="1"/>
</dbReference>
<evidence type="ECO:0000256" key="12">
    <source>
        <dbReference type="ARBA" id="ARBA00023180"/>
    </source>
</evidence>
<feature type="region of interest" description="Disordered" evidence="17">
    <location>
        <begin position="1104"/>
        <end position="1219"/>
    </location>
</feature>
<dbReference type="SUPFAM" id="SSF50998">
    <property type="entry name" value="Quinoprotein alcohol dehydrogenase-like"/>
    <property type="match status" value="1"/>
</dbReference>
<dbReference type="Gene3D" id="1.10.510.10">
    <property type="entry name" value="Transferase(Phosphotransferase) domain 1"/>
    <property type="match status" value="1"/>
</dbReference>
<dbReference type="InterPro" id="IPR000719">
    <property type="entry name" value="Prot_kinase_dom"/>
</dbReference>
<feature type="region of interest" description="Disordered" evidence="17">
    <location>
        <begin position="84"/>
        <end position="107"/>
    </location>
</feature>
<keyword evidence="3" id="KW-0723">Serine/threonine-protein kinase</keyword>
<dbReference type="Gene3D" id="3.30.200.20">
    <property type="entry name" value="Phosphorylase Kinase, domain 1"/>
    <property type="match status" value="1"/>
</dbReference>
<evidence type="ECO:0000256" key="10">
    <source>
        <dbReference type="ARBA" id="ARBA00022845"/>
    </source>
</evidence>
<keyword evidence="20" id="KW-0648">Protein biosynthesis</keyword>
<evidence type="ECO:0000256" key="14">
    <source>
        <dbReference type="ARBA" id="ARBA00037982"/>
    </source>
</evidence>
<dbReference type="GO" id="GO:0004694">
    <property type="term" value="F:eukaryotic translation initiation factor 2alpha kinase activity"/>
    <property type="evidence" value="ECO:0007669"/>
    <property type="project" value="TreeGrafter"/>
</dbReference>
<keyword evidence="13" id="KW-0834">Unfolded protein response</keyword>
<evidence type="ECO:0000313" key="21">
    <source>
        <dbReference type="EMBL" id="LAC20142.1"/>
    </source>
</evidence>
<dbReference type="InterPro" id="IPR011047">
    <property type="entry name" value="Quinoprotein_ADH-like_sf"/>
</dbReference>
<dbReference type="FunFam" id="1.10.510.10:FF:000251">
    <property type="entry name" value="eukaryotic translation initiation factor 2-alpha kinase 3"/>
    <property type="match status" value="1"/>
</dbReference>
<keyword evidence="5" id="KW-0808">Transferase</keyword>
<dbReference type="EMBL" id="IACT01000759">
    <property type="protein sequence ID" value="LAC20142.1"/>
    <property type="molecule type" value="mRNA"/>
</dbReference>
<dbReference type="EC" id="2.7.11.1" evidence="2"/>
<evidence type="ECO:0000256" key="5">
    <source>
        <dbReference type="ARBA" id="ARBA00022679"/>
    </source>
</evidence>
<keyword evidence="12" id="KW-0325">Glycoprotein</keyword>
<evidence type="ECO:0000256" key="11">
    <source>
        <dbReference type="ARBA" id="ARBA00023016"/>
    </source>
</evidence>
<dbReference type="EMBL" id="IACF01000728">
    <property type="protein sequence ID" value="LAB66484.1"/>
    <property type="molecule type" value="mRNA"/>
</dbReference>
<dbReference type="SMART" id="SM00220">
    <property type="entry name" value="S_TKc"/>
    <property type="match status" value="1"/>
</dbReference>
<dbReference type="PROSITE" id="PS50011">
    <property type="entry name" value="PROTEIN_KINASE_DOM"/>
    <property type="match status" value="1"/>
</dbReference>
<feature type="transmembrane region" description="Helical" evidence="18">
    <location>
        <begin position="12"/>
        <end position="30"/>
    </location>
</feature>
<keyword evidence="10" id="KW-0810">Translation regulation</keyword>
<evidence type="ECO:0000256" key="7">
    <source>
        <dbReference type="ARBA" id="ARBA00022777"/>
    </source>
</evidence>
<dbReference type="PANTHER" id="PTHR11042">
    <property type="entry name" value="EUKARYOTIC TRANSLATION INITIATION FACTOR 2-ALPHA KINASE EIF2-ALPHA KINASE -RELATED"/>
    <property type="match status" value="1"/>
</dbReference>
<keyword evidence="4" id="KW-0597">Phosphoprotein</keyword>
<evidence type="ECO:0000256" key="15">
    <source>
        <dbReference type="ARBA" id="ARBA00041500"/>
    </source>
</evidence>
<feature type="binding site" evidence="16">
    <location>
        <position position="913"/>
    </location>
    <ligand>
        <name>ATP</name>
        <dbReference type="ChEBI" id="CHEBI:30616"/>
    </ligand>
</feature>
<dbReference type="Gene3D" id="2.130.10.10">
    <property type="entry name" value="YVTN repeat-like/Quinoprotein amine dehydrogenase"/>
    <property type="match status" value="1"/>
</dbReference>
<feature type="compositionally biased region" description="Basic and acidic residues" evidence="17">
    <location>
        <begin position="1168"/>
        <end position="1183"/>
    </location>
</feature>
<evidence type="ECO:0000256" key="8">
    <source>
        <dbReference type="ARBA" id="ARBA00022824"/>
    </source>
</evidence>
<evidence type="ECO:0000256" key="6">
    <source>
        <dbReference type="ARBA" id="ARBA00022741"/>
    </source>
</evidence>
<proteinExistence type="evidence at transcript level"/>
<keyword evidence="18" id="KW-0472">Membrane</keyword>
<feature type="compositionally biased region" description="Basic and acidic residues" evidence="17">
    <location>
        <begin position="1203"/>
        <end position="1217"/>
    </location>
</feature>
<comment type="subcellular location">
    <subcellularLocation>
        <location evidence="1">Endoplasmic reticulum membrane</location>
        <topology evidence="1">Single-pass type I membrane protein</topology>
    </subcellularLocation>
</comment>
<evidence type="ECO:0000256" key="3">
    <source>
        <dbReference type="ARBA" id="ARBA00022527"/>
    </source>
</evidence>
<comment type="similarity">
    <text evidence="14">Belongs to the protein kinase superfamily. Ser/Thr protein kinase family. GCN2 subfamily.</text>
</comment>
<keyword evidence="18" id="KW-0812">Transmembrane</keyword>
<evidence type="ECO:0000259" key="19">
    <source>
        <dbReference type="PROSITE" id="PS50011"/>
    </source>
</evidence>
<protein>
    <recommendedName>
        <fullName evidence="2">non-specific serine/threonine protein kinase</fullName>
        <ecNumber evidence="2">2.7.11.1</ecNumber>
    </recommendedName>
    <alternativeName>
        <fullName evidence="15">PRKR-like endoplasmic reticulum kinase</fullName>
    </alternativeName>
</protein>
<evidence type="ECO:0000256" key="4">
    <source>
        <dbReference type="ARBA" id="ARBA00022553"/>
    </source>
</evidence>
<dbReference type="Pfam" id="PF00069">
    <property type="entry name" value="Pkinase"/>
    <property type="match status" value="2"/>
</dbReference>
<dbReference type="SUPFAM" id="SSF56112">
    <property type="entry name" value="Protein kinase-like (PK-like)"/>
    <property type="match status" value="1"/>
</dbReference>
<dbReference type="InterPro" id="IPR015943">
    <property type="entry name" value="WD40/YVTN_repeat-like_dom_sf"/>
</dbReference>
<dbReference type="GO" id="GO:0005789">
    <property type="term" value="C:endoplasmic reticulum membrane"/>
    <property type="evidence" value="ECO:0007669"/>
    <property type="project" value="UniProtKB-SubCell"/>
</dbReference>
<reference evidence="21" key="1">
    <citation type="submission" date="2017-11" db="EMBL/GenBank/DDBJ databases">
        <title>The sensing device of the deep-sea amphipod.</title>
        <authorList>
            <person name="Kobayashi H."/>
            <person name="Nagahama T."/>
            <person name="Arai W."/>
            <person name="Sasagawa Y."/>
            <person name="Umeda M."/>
            <person name="Hayashi T."/>
            <person name="Nikaido I."/>
            <person name="Watanabe H."/>
            <person name="Oguri K."/>
            <person name="Kitazato H."/>
            <person name="Fujioka K."/>
            <person name="Kido Y."/>
            <person name="Takami H."/>
        </authorList>
    </citation>
    <scope>NUCLEOTIDE SEQUENCE</scope>
    <source>
        <tissue evidence="21">Whole body</tissue>
    </source>
</reference>
<feature type="region of interest" description="Disordered" evidence="17">
    <location>
        <begin position="1442"/>
        <end position="1465"/>
    </location>
</feature>
<evidence type="ECO:0000256" key="9">
    <source>
        <dbReference type="ARBA" id="ARBA00022840"/>
    </source>
</evidence>
<name>A0A2P2HXH6_9CRUS</name>
<keyword evidence="9 16" id="KW-0067">ATP-binding</keyword>
<dbReference type="InterPro" id="IPR050339">
    <property type="entry name" value="CC_SR_Kinase"/>
</dbReference>
<sequence length="1465" mass="164026">MSHWKCISTYRLVRVILYMVCLLIITVGVIECVSRDGPSSENRNIGETTDIVEDFDTDEDYAELETVESTDYDAVDNEGDFTVPESGTKFSQLPDCSDDHRKSTSSSSNGALLLISTLDGHVVGLDFATGTTRWTHGLGHKGLLASSISQLVMQTADGESVRVVPALDGSLYQLQRNKYEVLPVSADTLLASSYKYSDNTFFSGSKVSEVRGIASGSGTEVYRCDELGCHQKRDPLAALRNDVDSSSKPLTDSDDVLLIRKTVRTIYAFNPVDGSERFNFSVGQHEVELVRSGGCKASSSSGGALELKDLPTPRFVLHQGLVSAVEEDTTVRWSKKLPSAIVGAWSLVDGQLSKVDLLQVDVVPSLVPLQASTSPHSPEMAGPEMYVGIHKGQAYIINSERMKSRAQAYLSALQHNNNRVQDGTVFAPPSINWKPYLASTTGLVVTAQEHQNVLSIEYKSDIPGQTSVATVDSSDVVTVKPKLHMDWVQERDGELREDEDDEKLLELSTSQDTGYYLFHNEAVTSAMPGHELPSSLNSGTNGTKRRRKIGPENVPWEPRYVMEENLDTHNDMRSDNPRHTRTWVQRLGFTLRIEHVVLLMCVMIGLRLLARPWYNYIMWVICFPLAYCFRNTLLKLLVNDREVQESVAMANRQGQERFAGERRPQLEPVDTDMPIPSAPILHLRSNQENNAPTSSPDLYQTLHPRLVSSPSNPVLPSEHTTIKTISEVANSVLNNADHKINHNNFEKLRKYFTYDNNQPAKVSITKTVLKFDIGLNQKESLRNIDANVQPNAVSDCKQLQLLNSLQSDDAIPTSEESVPALGSSPPLGGMNNVQAVVPIVPGTPATESDTPPTLQAQQSISDSGCSSLGTPCDTGTPRSRISEYEIHDILGWGGFGIVFKAYAALDESEYAIKRIPLPSKLVNQERVLREVRVLAKLTHVNIVRYYSCWQETHSLDWVTEYDKPWRKRANEKNFPESFVSPMADTTSPTDPYTNECKGADIIEISNKYNGVVLVDNNMDESRIQSSEDDELIVGKEYNSLYINSSTAKENLRNTQADDSFSVEFRNDTYSSNKSSEDECDIFSNKKDYDDSSSDDFIQFVDNSNDVCSQTNTNRSTSGNSDNTSSKDEDDSDIVFKNSSSGDKSDFIMFKDSSADGNENNSSGRSSKKNNEEGRRRSSVREGGGRGGGNASPRPSSLAVRSSLSDDNHNDRHNKQLEKSTNANKEFLYIQMELCDPSSLKDWLALNNERPMDKVLKYFLDIVRAMEHVHDKQMMHRDLKPSNIFFDRNQENFVKVGDFGLGTRILDDEDTVTARTPCTTQSGKTFENQHTKKAGTQSYMSPEQFDNRDYDYKVDIFSMGLILFEMLWVMTTGQEKIKVMKQLREQCFPEGFKQEHPEEYELLQLMLNPDPDKRPTTRGIRARMPLKKMQLPHELENIKESEHFTLAKKHRRNPSSESSIDLKPLS</sequence>
<reference evidence="20" key="2">
    <citation type="journal article" date="2018" name="Biosci. Biotechnol. Biochem.">
        <title>Polysaccharide hydrolase of the hadal zone amphipods Hirondellea gigas.</title>
        <authorList>
            <person name="Kobayashi H."/>
            <person name="Nagahama T."/>
            <person name="Arai W."/>
            <person name="Sasagawa Y."/>
            <person name="Umeda M."/>
            <person name="Hayashi T."/>
            <person name="Nikaido I."/>
            <person name="Watanabe H."/>
            <person name="Oguri K."/>
            <person name="Kitazato H."/>
            <person name="Fujioka K."/>
            <person name="Kido Y."/>
            <person name="Takami H."/>
        </authorList>
    </citation>
    <scope>NUCLEOTIDE SEQUENCE</scope>
    <source>
        <tissue evidence="20">Whole body</tissue>
    </source>
</reference>
<evidence type="ECO:0000313" key="20">
    <source>
        <dbReference type="EMBL" id="LAB66484.1"/>
    </source>
</evidence>
<evidence type="ECO:0000256" key="2">
    <source>
        <dbReference type="ARBA" id="ARBA00012513"/>
    </source>
</evidence>
<feature type="domain" description="Protein kinase" evidence="19">
    <location>
        <begin position="884"/>
        <end position="1426"/>
    </location>
</feature>
<dbReference type="InterPro" id="IPR017441">
    <property type="entry name" value="Protein_kinase_ATP_BS"/>
</dbReference>
<keyword evidence="20" id="KW-0396">Initiation factor</keyword>
<dbReference type="PANTHER" id="PTHR11042:SF91">
    <property type="entry name" value="EUKARYOTIC TRANSLATION INITIATION FACTOR 2-ALPHA KINASE"/>
    <property type="match status" value="1"/>
</dbReference>
<accession>A0A2P2HXH6</accession>